<evidence type="ECO:0000313" key="3">
    <source>
        <dbReference type="Proteomes" id="UP001175271"/>
    </source>
</evidence>
<dbReference type="Proteomes" id="UP001175271">
    <property type="component" value="Unassembled WGS sequence"/>
</dbReference>
<evidence type="ECO:0000313" key="2">
    <source>
        <dbReference type="EMBL" id="KAK0419572.1"/>
    </source>
</evidence>
<proteinExistence type="predicted"/>
<dbReference type="EMBL" id="JAUCMV010000002">
    <property type="protein sequence ID" value="KAK0419572.1"/>
    <property type="molecule type" value="Genomic_DNA"/>
</dbReference>
<gene>
    <name evidence="2" type="ORF">QR680_014212</name>
</gene>
<dbReference type="GO" id="GO:0000993">
    <property type="term" value="F:RNA polymerase II complex binding"/>
    <property type="evidence" value="ECO:0007669"/>
    <property type="project" value="InterPro"/>
</dbReference>
<dbReference type="GO" id="GO:0005737">
    <property type="term" value="C:cytoplasm"/>
    <property type="evidence" value="ECO:0007669"/>
    <property type="project" value="TreeGrafter"/>
</dbReference>
<dbReference type="GO" id="GO:0006369">
    <property type="term" value="P:termination of RNA polymerase II transcription"/>
    <property type="evidence" value="ECO:0007669"/>
    <property type="project" value="InterPro"/>
</dbReference>
<keyword evidence="3" id="KW-1185">Reference proteome</keyword>
<accession>A0AA39I852</accession>
<protein>
    <recommendedName>
        <fullName evidence="1">PCFS4-like zinc finger domain-containing protein</fullName>
    </recommendedName>
</protein>
<dbReference type="InterPro" id="IPR057242">
    <property type="entry name" value="PCFS4-like"/>
</dbReference>
<dbReference type="GO" id="GO:0031124">
    <property type="term" value="P:mRNA 3'-end processing"/>
    <property type="evidence" value="ECO:0007669"/>
    <property type="project" value="InterPro"/>
</dbReference>
<dbReference type="PANTHER" id="PTHR15921:SF3">
    <property type="entry name" value="PRE-MRNA CLEAVAGE COMPLEX 2 PROTEIN PCF11"/>
    <property type="match status" value="1"/>
</dbReference>
<dbReference type="GO" id="GO:0003729">
    <property type="term" value="F:mRNA binding"/>
    <property type="evidence" value="ECO:0007669"/>
    <property type="project" value="InterPro"/>
</dbReference>
<dbReference type="PANTHER" id="PTHR15921">
    <property type="entry name" value="PRE-MRNA CLEAVAGE COMPLEX II"/>
    <property type="match status" value="1"/>
</dbReference>
<evidence type="ECO:0000259" key="1">
    <source>
        <dbReference type="Pfam" id="PF23228"/>
    </source>
</evidence>
<dbReference type="AlphaFoldDB" id="A0AA39I852"/>
<comment type="caution">
    <text evidence="2">The sequence shown here is derived from an EMBL/GenBank/DDBJ whole genome shotgun (WGS) entry which is preliminary data.</text>
</comment>
<dbReference type="GO" id="GO:0005849">
    <property type="term" value="C:mRNA cleavage factor complex"/>
    <property type="evidence" value="ECO:0007669"/>
    <property type="project" value="TreeGrafter"/>
</dbReference>
<dbReference type="InterPro" id="IPR045154">
    <property type="entry name" value="PCF11-like"/>
</dbReference>
<reference evidence="2" key="1">
    <citation type="submission" date="2023-06" db="EMBL/GenBank/DDBJ databases">
        <title>Genomic analysis of the entomopathogenic nematode Steinernema hermaphroditum.</title>
        <authorList>
            <person name="Schwarz E.M."/>
            <person name="Heppert J.K."/>
            <person name="Baniya A."/>
            <person name="Schwartz H.T."/>
            <person name="Tan C.-H."/>
            <person name="Antoshechkin I."/>
            <person name="Sternberg P.W."/>
            <person name="Goodrich-Blair H."/>
            <person name="Dillman A.R."/>
        </authorList>
    </citation>
    <scope>NUCLEOTIDE SEQUENCE</scope>
    <source>
        <strain evidence="2">PS9179</strain>
        <tissue evidence="2">Whole animal</tissue>
    </source>
</reference>
<dbReference type="Pfam" id="PF23228">
    <property type="entry name" value="zf_PCFS4"/>
    <property type="match status" value="1"/>
</dbReference>
<name>A0AA39I852_9BILA</name>
<sequence>MRKAMLAELQHITFLAFKHKICWLHYKNRNSTMALQSRSGKRRAPRNDNNMKRRCQEGPMFHTFGGHAILSQFQVQSPFTSYSTPPPSCVSVVRDAQIPLNSRICLDGKYFEVFYINGFSVIQKDSFLFKVRFSGPPQEILVDGAVYQLGFREEKWIRLGAQEHVFRFGGPSRELLIDNRHFKATFGGSPIVVNINGCRHQIQLLGPPPRVVVEDRPSYDLMPKTEEKKIEVVKSERKPPSSGLSAAPALAGDVLSLLARLKEKGLLGNTKPVPEEAPSEGLLANPLFMATKNTTALQDILAPKDACGDCGLNLEGLDYQARGQHKDDHVAENLRKLGGKRDTRPWFSGRTTLWESTRSKLAGTKISKPSVENGLDAESTDSQKVCPHCREAFEEYYNQDEDLWMYRNSVVHRGTIYHRECARDLSLTL</sequence>
<organism evidence="2 3">
    <name type="scientific">Steinernema hermaphroditum</name>
    <dbReference type="NCBI Taxonomy" id="289476"/>
    <lineage>
        <taxon>Eukaryota</taxon>
        <taxon>Metazoa</taxon>
        <taxon>Ecdysozoa</taxon>
        <taxon>Nematoda</taxon>
        <taxon>Chromadorea</taxon>
        <taxon>Rhabditida</taxon>
        <taxon>Tylenchina</taxon>
        <taxon>Panagrolaimomorpha</taxon>
        <taxon>Strongyloidoidea</taxon>
        <taxon>Steinernematidae</taxon>
        <taxon>Steinernema</taxon>
    </lineage>
</organism>
<feature type="domain" description="PCFS4-like zinc finger" evidence="1">
    <location>
        <begin position="381"/>
        <end position="412"/>
    </location>
</feature>